<dbReference type="GO" id="GO:0043737">
    <property type="term" value="F:deoxyribonuclease V activity"/>
    <property type="evidence" value="ECO:0007669"/>
    <property type="project" value="UniProtKB-UniRule"/>
</dbReference>
<evidence type="ECO:0000256" key="1">
    <source>
        <dbReference type="ARBA" id="ARBA00004496"/>
    </source>
</evidence>
<protein>
    <recommendedName>
        <fullName evidence="6">Endonuclease V</fullName>
        <ecNumber evidence="6">3.1.21.7</ecNumber>
    </recommendedName>
    <alternativeName>
        <fullName evidence="6">Deoxyinosine 3'endonuclease</fullName>
    </alternativeName>
    <alternativeName>
        <fullName evidence="6">Deoxyribonuclease V</fullName>
        <shortName evidence="6">DNase V</shortName>
    </alternativeName>
</protein>
<dbReference type="AlphaFoldDB" id="A0A0J6SAA8"/>
<dbReference type="NCBIfam" id="NF008629">
    <property type="entry name" value="PRK11617.1"/>
    <property type="match status" value="1"/>
</dbReference>
<feature type="site" description="Interaction with target DNA" evidence="6">
    <location>
        <position position="81"/>
    </location>
</feature>
<dbReference type="PATRIC" id="fig|298794.3.peg.2438"/>
<dbReference type="Pfam" id="PF04493">
    <property type="entry name" value="Endonuclease_5"/>
    <property type="match status" value="1"/>
</dbReference>
<reference evidence="7 8" key="1">
    <citation type="submission" date="2015-03" db="EMBL/GenBank/DDBJ databases">
        <title>Genome sequencing of Methylobacterium variabile DSM 16961.</title>
        <authorList>
            <person name="Chaudhry V."/>
            <person name="Patil P.B."/>
        </authorList>
    </citation>
    <scope>NUCLEOTIDE SEQUENCE [LARGE SCALE GENOMIC DNA]</scope>
    <source>
        <strain evidence="7 8">DSM 16961</strain>
    </source>
</reference>
<comment type="cofactor">
    <cofactor evidence="6">
        <name>Mg(2+)</name>
        <dbReference type="ChEBI" id="CHEBI:18420"/>
    </cofactor>
</comment>
<dbReference type="InterPro" id="IPR007581">
    <property type="entry name" value="Endonuclease-V"/>
</dbReference>
<comment type="subcellular location">
    <subcellularLocation>
        <location evidence="1 6">Cytoplasm</location>
    </subcellularLocation>
</comment>
<keyword evidence="6" id="KW-0234">DNA repair</keyword>
<dbReference type="PANTHER" id="PTHR28511:SF1">
    <property type="entry name" value="ENDONUCLEASE V"/>
    <property type="match status" value="1"/>
</dbReference>
<dbReference type="EMBL" id="LABY01000181">
    <property type="protein sequence ID" value="KMO32140.1"/>
    <property type="molecule type" value="Genomic_DNA"/>
</dbReference>
<comment type="catalytic activity">
    <reaction evidence="6">
        <text>Endonucleolytic cleavage at apurinic or apyrimidinic sites to products with a 5'-phosphate.</text>
        <dbReference type="EC" id="3.1.21.7"/>
    </reaction>
</comment>
<comment type="function">
    <text evidence="6">DNA repair enzyme involved in the repair of deaminated bases. Selectively cleaves double-stranded DNA at the second phosphodiester bond 3' to a deoxyinosine leaving behind the intact lesion on the nicked DNA.</text>
</comment>
<dbReference type="GO" id="GO:0003727">
    <property type="term" value="F:single-stranded RNA binding"/>
    <property type="evidence" value="ECO:0007669"/>
    <property type="project" value="TreeGrafter"/>
</dbReference>
<dbReference type="HAMAP" id="MF_00801">
    <property type="entry name" value="Endonuclease_5"/>
    <property type="match status" value="1"/>
</dbReference>
<keyword evidence="4 6" id="KW-0255">Endonuclease</keyword>
<evidence type="ECO:0000256" key="6">
    <source>
        <dbReference type="HAMAP-Rule" id="MF_00801"/>
    </source>
</evidence>
<dbReference type="RefSeq" id="WP_048446823.1">
    <property type="nucleotide sequence ID" value="NZ_LABY01000181.1"/>
</dbReference>
<proteinExistence type="inferred from homology"/>
<keyword evidence="6" id="KW-0227">DNA damage</keyword>
<keyword evidence="5 6" id="KW-0378">Hydrolase</keyword>
<keyword evidence="6" id="KW-0479">Metal-binding</keyword>
<dbReference type="Proteomes" id="UP000035955">
    <property type="component" value="Unassembled WGS sequence"/>
</dbReference>
<dbReference type="CDD" id="cd06559">
    <property type="entry name" value="Endonuclease_V"/>
    <property type="match status" value="1"/>
</dbReference>
<feature type="binding site" evidence="6">
    <location>
        <position position="45"/>
    </location>
    <ligand>
        <name>Mg(2+)</name>
        <dbReference type="ChEBI" id="CHEBI:18420"/>
    </ligand>
</feature>
<evidence type="ECO:0000256" key="3">
    <source>
        <dbReference type="ARBA" id="ARBA00022722"/>
    </source>
</evidence>
<dbReference type="GO" id="GO:0000287">
    <property type="term" value="F:magnesium ion binding"/>
    <property type="evidence" value="ECO:0007669"/>
    <property type="project" value="UniProtKB-UniRule"/>
</dbReference>
<dbReference type="EC" id="3.1.21.7" evidence="6"/>
<evidence type="ECO:0000256" key="4">
    <source>
        <dbReference type="ARBA" id="ARBA00022759"/>
    </source>
</evidence>
<dbReference type="Gene3D" id="3.30.2170.10">
    <property type="entry name" value="archaeoglobus fulgidus dsm 4304 superfamily"/>
    <property type="match status" value="1"/>
</dbReference>
<dbReference type="OrthoDB" id="9790916at2"/>
<feature type="binding site" evidence="6">
    <location>
        <position position="111"/>
    </location>
    <ligand>
        <name>Mg(2+)</name>
        <dbReference type="ChEBI" id="CHEBI:18420"/>
    </ligand>
</feature>
<keyword evidence="6" id="KW-0460">Magnesium</keyword>
<evidence type="ECO:0000313" key="8">
    <source>
        <dbReference type="Proteomes" id="UP000035955"/>
    </source>
</evidence>
<accession>A0A0J6SAA8</accession>
<evidence type="ECO:0000256" key="2">
    <source>
        <dbReference type="ARBA" id="ARBA00022490"/>
    </source>
</evidence>
<gene>
    <name evidence="6" type="primary">nfi</name>
    <name evidence="7" type="ORF">VQ02_24430</name>
</gene>
<keyword evidence="2 6" id="KW-0963">Cytoplasm</keyword>
<keyword evidence="3 6" id="KW-0540">Nuclease</keyword>
<dbReference type="GO" id="GO:0006281">
    <property type="term" value="P:DNA repair"/>
    <property type="evidence" value="ECO:0007669"/>
    <property type="project" value="UniProtKB-UniRule"/>
</dbReference>
<dbReference type="GO" id="GO:0016891">
    <property type="term" value="F:RNA endonuclease activity producing 5'-phosphomonoesters, hydrolytic mechanism"/>
    <property type="evidence" value="ECO:0007669"/>
    <property type="project" value="TreeGrafter"/>
</dbReference>
<keyword evidence="8" id="KW-1185">Reference proteome</keyword>
<organism evidence="7 8">
    <name type="scientific">Methylobacterium variabile</name>
    <dbReference type="NCBI Taxonomy" id="298794"/>
    <lineage>
        <taxon>Bacteria</taxon>
        <taxon>Pseudomonadati</taxon>
        <taxon>Pseudomonadota</taxon>
        <taxon>Alphaproteobacteria</taxon>
        <taxon>Hyphomicrobiales</taxon>
        <taxon>Methylobacteriaceae</taxon>
        <taxon>Methylobacterium</taxon>
    </lineage>
</organism>
<dbReference type="GO" id="GO:0005737">
    <property type="term" value="C:cytoplasm"/>
    <property type="evidence" value="ECO:0007669"/>
    <property type="project" value="UniProtKB-SubCell"/>
</dbReference>
<evidence type="ECO:0000313" key="7">
    <source>
        <dbReference type="EMBL" id="KMO32140.1"/>
    </source>
</evidence>
<comment type="similarity">
    <text evidence="6">Belongs to the endonuclease V family.</text>
</comment>
<evidence type="ECO:0000256" key="5">
    <source>
        <dbReference type="ARBA" id="ARBA00022801"/>
    </source>
</evidence>
<dbReference type="PANTHER" id="PTHR28511">
    <property type="entry name" value="ENDONUCLEASE V"/>
    <property type="match status" value="1"/>
</dbReference>
<sequence>MDLVRRHDWDLTPAEAVALQRRLAAEIVADRPLDLGAVRLVAGVDVSVKNERSHAAIVVATYPDFRVVETVTALMPTPFPYVPGLLSFREGPVLEEAFGRLASEPDVFLFDGMGTAHPRRIGIASHMGLWLQRPTIGVGKTRLCGRNAPLDEEKGAHQPLVDKGETIGAVVRTRTAKHPLFISPGHLADIPTSVALVLACAPKYRLPEPIRLAHKAAGAFA</sequence>
<name>A0A0J6SAA8_9HYPH</name>
<comment type="caution">
    <text evidence="7">The sequence shown here is derived from an EMBL/GenBank/DDBJ whole genome shotgun (WGS) entry which is preliminary data.</text>
</comment>